<evidence type="ECO:0000259" key="2">
    <source>
        <dbReference type="Pfam" id="PF14905"/>
    </source>
</evidence>
<organism evidence="3 4">
    <name type="scientific">Salmonirosea aquatica</name>
    <dbReference type="NCBI Taxonomy" id="2654236"/>
    <lineage>
        <taxon>Bacteria</taxon>
        <taxon>Pseudomonadati</taxon>
        <taxon>Bacteroidota</taxon>
        <taxon>Cytophagia</taxon>
        <taxon>Cytophagales</taxon>
        <taxon>Spirosomataceae</taxon>
        <taxon>Salmonirosea</taxon>
    </lineage>
</organism>
<accession>A0A7C9F4G0</accession>
<dbReference type="SUPFAM" id="SSF56935">
    <property type="entry name" value="Porins"/>
    <property type="match status" value="1"/>
</dbReference>
<protein>
    <submittedName>
        <fullName evidence="3">Outer membrane beta-barrel protein</fullName>
    </submittedName>
</protein>
<evidence type="ECO:0000256" key="1">
    <source>
        <dbReference type="SAM" id="MobiDB-lite"/>
    </source>
</evidence>
<comment type="caution">
    <text evidence="3">The sequence shown here is derived from an EMBL/GenBank/DDBJ whole genome shotgun (WGS) entry which is preliminary data.</text>
</comment>
<dbReference type="RefSeq" id="WP_152756226.1">
    <property type="nucleotide sequence ID" value="NZ_WHLY01000002.1"/>
</dbReference>
<dbReference type="EMBL" id="WHLY01000002">
    <property type="protein sequence ID" value="MPR32046.1"/>
    <property type="molecule type" value="Genomic_DNA"/>
</dbReference>
<feature type="domain" description="Outer membrane protein beta-barrel" evidence="2">
    <location>
        <begin position="436"/>
        <end position="902"/>
    </location>
</feature>
<dbReference type="Pfam" id="PF13620">
    <property type="entry name" value="CarboxypepD_reg"/>
    <property type="match status" value="1"/>
</dbReference>
<proteinExistence type="predicted"/>
<sequence>MLIRSRTRIILCFLMLFLGLGLLPHLASAQRFSIQGSVQNFSDKSVMPGAIISIQKATDEQPTNGVMTDGNGEFRFENIAPGSYLVKINYLGFKPLSMPVEVVDKSVNLGTLALLEDVNNLQEVQVVGQVATAVLKGDTTEFNAGAFKTAADASAQELIQKLPGVTMDDGKVQAQGEDVQQILIDGKRYFGTDVNKALQSLPAEVIANIQIFNKKSDKAEMTGIDDGEDIKTINIVTKADRRKGQFGKLTGGYGTDDRYLVGASVNLFNEDRRFTITGLSNNINTTSFSNDQTSGRGDRPQNGIIKTNSIGANYSDMWSPKMEVTGSYSYTQQENFGVQSKYQQFVSVADSGRTYNENSRSTNRDAAHQADLRIDYKINPKNRLLVHPRMSAQTGNDYSYFLGRTENVNSPLNQTENTSNANSNGVSFRNFLLYSHQFDKKGRSITFRLRNDFSRNSSENFRLADNVYFREPDRSKTLNQFTDYNSNGNSWNVDLTYTEPVGKFGRIEIQHERGNRYSDSKRRLYDYSEITGDYTDLNTGLSNTFKSDYVTEETELGYQFKNDKLRFQVEGEYQRAKLHNDQFFPSEFALNRTFQNILPAVRFEYKFSKTKNFEFDYRARTDAPSISQLQNVYNISNPLYVRTGNPNLVQSLQNRFRGQYRAQNPENNHTFFAMTEATLASDYIATSTLTARRPIPLTAIDTLQTGSQLSRPINLDGYWTIRTFMNYGQPLDFIKSKLSLFAFINHTRLPSQIDSLTNFTSTTYYRVGASLSSNISENLDFYVSTRSGYNIVNRSLRKTTENYFNQSTRARLTWVIWKGLVYRTDLSHQLNTGLSTGFNTNYMIWNMSIGKKVFANQRGEISLSVFDLLKQNISIRRNVTDILVEDVQSNVLQRYFMLSFTYNLRHFSGGAKSERDFERSGESDRGRDRGRGRY</sequence>
<evidence type="ECO:0000313" key="4">
    <source>
        <dbReference type="Proteomes" id="UP000479293"/>
    </source>
</evidence>
<dbReference type="InterPro" id="IPR013784">
    <property type="entry name" value="Carb-bd-like_fold"/>
</dbReference>
<dbReference type="Gene3D" id="2.60.40.1120">
    <property type="entry name" value="Carboxypeptidase-like, regulatory domain"/>
    <property type="match status" value="1"/>
</dbReference>
<keyword evidence="4" id="KW-1185">Reference proteome</keyword>
<dbReference type="InterPro" id="IPR041700">
    <property type="entry name" value="OMP_b-brl_3"/>
</dbReference>
<feature type="region of interest" description="Disordered" evidence="1">
    <location>
        <begin position="914"/>
        <end position="934"/>
    </location>
</feature>
<evidence type="ECO:0000313" key="3">
    <source>
        <dbReference type="EMBL" id="MPR32046.1"/>
    </source>
</evidence>
<dbReference type="Proteomes" id="UP000479293">
    <property type="component" value="Unassembled WGS sequence"/>
</dbReference>
<dbReference type="Pfam" id="PF14905">
    <property type="entry name" value="OMP_b-brl_3"/>
    <property type="match status" value="1"/>
</dbReference>
<dbReference type="SUPFAM" id="SSF49452">
    <property type="entry name" value="Starch-binding domain-like"/>
    <property type="match status" value="1"/>
</dbReference>
<reference evidence="3 4" key="1">
    <citation type="submission" date="2019-10" db="EMBL/GenBank/DDBJ databases">
        <title>Draft Genome Sequence of Cytophagaceae sp. SJW1-29.</title>
        <authorList>
            <person name="Choi A."/>
        </authorList>
    </citation>
    <scope>NUCLEOTIDE SEQUENCE [LARGE SCALE GENOMIC DNA]</scope>
    <source>
        <strain evidence="3 4">SJW1-29</strain>
    </source>
</reference>
<dbReference type="GO" id="GO:0030246">
    <property type="term" value="F:carbohydrate binding"/>
    <property type="evidence" value="ECO:0007669"/>
    <property type="project" value="InterPro"/>
</dbReference>
<gene>
    <name evidence="3" type="ORF">GBK04_01480</name>
</gene>
<dbReference type="AlphaFoldDB" id="A0A7C9F4G0"/>
<name>A0A7C9F4G0_9BACT</name>